<gene>
    <name evidence="12" type="ORF">RRG08_038447</name>
</gene>
<name>A0AAE1AMF5_9GAST</name>
<feature type="domain" description="Concentrative nucleoside transporter N-terminal" evidence="9">
    <location>
        <begin position="254"/>
        <end position="326"/>
    </location>
</feature>
<evidence type="ECO:0008006" key="14">
    <source>
        <dbReference type="Google" id="ProtNLM"/>
    </source>
</evidence>
<feature type="compositionally biased region" description="Polar residues" evidence="7">
    <location>
        <begin position="17"/>
        <end position="34"/>
    </location>
</feature>
<comment type="caution">
    <text evidence="12">The sequence shown here is derived from an EMBL/GenBank/DDBJ whole genome shotgun (WGS) entry which is preliminary data.</text>
</comment>
<feature type="transmembrane region" description="Helical" evidence="8">
    <location>
        <begin position="626"/>
        <end position="653"/>
    </location>
</feature>
<evidence type="ECO:0000256" key="3">
    <source>
        <dbReference type="ARBA" id="ARBA00022475"/>
    </source>
</evidence>
<dbReference type="InterPro" id="IPR011657">
    <property type="entry name" value="CNT_C_dom"/>
</dbReference>
<evidence type="ECO:0000313" key="12">
    <source>
        <dbReference type="EMBL" id="KAK3790383.1"/>
    </source>
</evidence>
<keyword evidence="3" id="KW-1003">Cell membrane</keyword>
<comment type="similarity">
    <text evidence="2">Belongs to the concentrative nucleoside transporter (CNT) (TC 2.A.41) family.</text>
</comment>
<feature type="transmembrane region" description="Helical" evidence="8">
    <location>
        <begin position="145"/>
        <end position="164"/>
    </location>
</feature>
<evidence type="ECO:0000256" key="8">
    <source>
        <dbReference type="SAM" id="Phobius"/>
    </source>
</evidence>
<evidence type="ECO:0000256" key="2">
    <source>
        <dbReference type="ARBA" id="ARBA00009033"/>
    </source>
</evidence>
<feature type="domain" description="Concentrative nucleoside transporter C-terminal" evidence="10">
    <location>
        <begin position="437"/>
        <end position="650"/>
    </location>
</feature>
<keyword evidence="4 8" id="KW-0812">Transmembrane</keyword>
<dbReference type="Pfam" id="PF07670">
    <property type="entry name" value="Gate"/>
    <property type="match status" value="1"/>
</dbReference>
<dbReference type="GO" id="GO:0005886">
    <property type="term" value="C:plasma membrane"/>
    <property type="evidence" value="ECO:0007669"/>
    <property type="project" value="UniProtKB-SubCell"/>
</dbReference>
<feature type="transmembrane region" description="Helical" evidence="8">
    <location>
        <begin position="250"/>
        <end position="266"/>
    </location>
</feature>
<keyword evidence="13" id="KW-1185">Reference proteome</keyword>
<sequence>MEMSDLETSCEILMDDATNNTGESSKESPSTDGMRTQIKDQQERTISNNKCGKAEAKQPQNMSSSCDLDNDVTDRSDQPHCTSLDIAASAEESSSVVDSSASVVDNGEPRPQEWKRIVRITLYVAGLVLFFVYFSFAVVMNFDRAVPLIILTSLALLAILWKLVRSWLKPQLLPQSVGQDTDAIQGAQGEAGSEDTRRKSCEVWTNANQVVVTVCNTLGQRRVKMACYILTILAISGFVVSQHLHEPDRLRPLVGLASIVVVSLLVSYDRSKINWRPVIWGMALQMGLGIVTLRTGPGRDCFQYIGSQMESFLDHVLAGVLFVFGDKYQDFFFIFKLMPIVIFLSSVVSILYHVGAMQRLVGLIATAMSFSLGTTAAETTGTAACIFLGQPEASLTIRPFLEQMTRSELFTITTAGFASVTVDVFAIFVHYGMPSSHIITAVLMSAPATIAVAKIICPETEVSQTKDLKQLQAYEKRMVKHRSVLDAAVQGAQDAVGIVVAVVATIIAFLSILSFLNSVIAYLGELVNVEGLSLQMMVAYPLMPVAYILGVAWEDCGPVAEVIGLKTFVNELVGYQRLEEIVQTGAIKHSRSHVIAMYALCGFSNPTTVGVTLAGLSAMVPQKRQVLVTIILQTWLAGSLACFMTAAWAGLLYTPIEPSGFRNATE</sequence>
<dbReference type="EMBL" id="JAWDGP010001543">
    <property type="protein sequence ID" value="KAK3790383.1"/>
    <property type="molecule type" value="Genomic_DNA"/>
</dbReference>
<evidence type="ECO:0000256" key="5">
    <source>
        <dbReference type="ARBA" id="ARBA00022989"/>
    </source>
</evidence>
<feature type="transmembrane region" description="Helical" evidence="8">
    <location>
        <begin position="595"/>
        <end position="620"/>
    </location>
</feature>
<evidence type="ECO:0000256" key="7">
    <source>
        <dbReference type="SAM" id="MobiDB-lite"/>
    </source>
</evidence>
<evidence type="ECO:0000256" key="6">
    <source>
        <dbReference type="ARBA" id="ARBA00023136"/>
    </source>
</evidence>
<evidence type="ECO:0000256" key="1">
    <source>
        <dbReference type="ARBA" id="ARBA00004651"/>
    </source>
</evidence>
<accession>A0AAE1AMF5</accession>
<dbReference type="InterPro" id="IPR002668">
    <property type="entry name" value="CNT_N_dom"/>
</dbReference>
<feature type="transmembrane region" description="Helical" evidence="8">
    <location>
        <begin position="120"/>
        <end position="139"/>
    </location>
</feature>
<feature type="domain" description="Nucleoside transporter/FeoB GTPase Gate" evidence="11">
    <location>
        <begin position="335"/>
        <end position="429"/>
    </location>
</feature>
<feature type="transmembrane region" description="Helical" evidence="8">
    <location>
        <begin position="360"/>
        <end position="388"/>
    </location>
</feature>
<reference evidence="12" key="1">
    <citation type="journal article" date="2023" name="G3 (Bethesda)">
        <title>A reference genome for the long-term kleptoplast-retaining sea slug Elysia crispata morphotype clarki.</title>
        <authorList>
            <person name="Eastman K.E."/>
            <person name="Pendleton A.L."/>
            <person name="Shaikh M.A."/>
            <person name="Suttiyut T."/>
            <person name="Ogas R."/>
            <person name="Tomko P."/>
            <person name="Gavelis G."/>
            <person name="Widhalm J.R."/>
            <person name="Wisecaver J.H."/>
        </authorList>
    </citation>
    <scope>NUCLEOTIDE SEQUENCE</scope>
    <source>
        <strain evidence="12">ECLA1</strain>
    </source>
</reference>
<feature type="region of interest" description="Disordered" evidence="7">
    <location>
        <begin position="1"/>
        <end position="80"/>
    </location>
</feature>
<dbReference type="Pfam" id="PF07662">
    <property type="entry name" value="Nucleos_tra2_C"/>
    <property type="match status" value="1"/>
</dbReference>
<evidence type="ECO:0000259" key="11">
    <source>
        <dbReference type="Pfam" id="PF07670"/>
    </source>
</evidence>
<dbReference type="Proteomes" id="UP001283361">
    <property type="component" value="Unassembled WGS sequence"/>
</dbReference>
<evidence type="ECO:0000256" key="4">
    <source>
        <dbReference type="ARBA" id="ARBA00022692"/>
    </source>
</evidence>
<dbReference type="InterPro" id="IPR011642">
    <property type="entry name" value="Gate_dom"/>
</dbReference>
<dbReference type="InterPro" id="IPR008276">
    <property type="entry name" value="C_nuclsd_transpt"/>
</dbReference>
<feature type="transmembrane region" description="Helical" evidence="8">
    <location>
        <begin position="278"/>
        <end position="296"/>
    </location>
</feature>
<keyword evidence="5 8" id="KW-1133">Transmembrane helix</keyword>
<feature type="transmembrane region" description="Helical" evidence="8">
    <location>
        <begin position="226"/>
        <end position="244"/>
    </location>
</feature>
<feature type="transmembrane region" description="Helical" evidence="8">
    <location>
        <begin position="409"/>
        <end position="431"/>
    </location>
</feature>
<dbReference type="AlphaFoldDB" id="A0AAE1AMF5"/>
<organism evidence="12 13">
    <name type="scientific">Elysia crispata</name>
    <name type="common">lettuce slug</name>
    <dbReference type="NCBI Taxonomy" id="231223"/>
    <lineage>
        <taxon>Eukaryota</taxon>
        <taxon>Metazoa</taxon>
        <taxon>Spiralia</taxon>
        <taxon>Lophotrochozoa</taxon>
        <taxon>Mollusca</taxon>
        <taxon>Gastropoda</taxon>
        <taxon>Heterobranchia</taxon>
        <taxon>Euthyneura</taxon>
        <taxon>Panpulmonata</taxon>
        <taxon>Sacoglossa</taxon>
        <taxon>Placobranchoidea</taxon>
        <taxon>Plakobranchidae</taxon>
        <taxon>Elysia</taxon>
    </lineage>
</organism>
<dbReference type="PANTHER" id="PTHR10590:SF4">
    <property type="entry name" value="SOLUTE CARRIER FAMILY 28 MEMBER 3"/>
    <property type="match status" value="1"/>
</dbReference>
<comment type="subcellular location">
    <subcellularLocation>
        <location evidence="1">Cell membrane</location>
        <topology evidence="1">Multi-pass membrane protein</topology>
    </subcellularLocation>
</comment>
<feature type="transmembrane region" description="Helical" evidence="8">
    <location>
        <begin position="495"/>
        <end position="520"/>
    </location>
</feature>
<dbReference type="PANTHER" id="PTHR10590">
    <property type="entry name" value="SODIUM/NUCLEOSIDE COTRANSPORTER"/>
    <property type="match status" value="1"/>
</dbReference>
<proteinExistence type="inferred from homology"/>
<feature type="transmembrane region" description="Helical" evidence="8">
    <location>
        <begin position="532"/>
        <end position="553"/>
    </location>
</feature>
<dbReference type="GO" id="GO:0005415">
    <property type="term" value="F:nucleoside:sodium symporter activity"/>
    <property type="evidence" value="ECO:0007669"/>
    <property type="project" value="TreeGrafter"/>
</dbReference>
<feature type="transmembrane region" description="Helical" evidence="8">
    <location>
        <begin position="331"/>
        <end position="354"/>
    </location>
</feature>
<dbReference type="Pfam" id="PF01773">
    <property type="entry name" value="Nucleos_tra2_N"/>
    <property type="match status" value="1"/>
</dbReference>
<evidence type="ECO:0000313" key="13">
    <source>
        <dbReference type="Proteomes" id="UP001283361"/>
    </source>
</evidence>
<feature type="compositionally biased region" description="Polar residues" evidence="7">
    <location>
        <begin position="58"/>
        <end position="67"/>
    </location>
</feature>
<evidence type="ECO:0000259" key="9">
    <source>
        <dbReference type="Pfam" id="PF01773"/>
    </source>
</evidence>
<protein>
    <recommendedName>
        <fullName evidence="14">Sodium/nucleoside cotransporter</fullName>
    </recommendedName>
</protein>
<keyword evidence="6 8" id="KW-0472">Membrane</keyword>
<evidence type="ECO:0000259" key="10">
    <source>
        <dbReference type="Pfam" id="PF07662"/>
    </source>
</evidence>